<dbReference type="OMA" id="TASCEFW"/>
<protein>
    <submittedName>
        <fullName evidence="1">Uncharacterized protein</fullName>
    </submittedName>
</protein>
<dbReference type="KEGG" id="ure:UREG_02200"/>
<dbReference type="InParanoid" id="C4JEP0"/>
<organism evidence="1 2">
    <name type="scientific">Uncinocarpus reesii (strain UAMH 1704)</name>
    <dbReference type="NCBI Taxonomy" id="336963"/>
    <lineage>
        <taxon>Eukaryota</taxon>
        <taxon>Fungi</taxon>
        <taxon>Dikarya</taxon>
        <taxon>Ascomycota</taxon>
        <taxon>Pezizomycotina</taxon>
        <taxon>Eurotiomycetes</taxon>
        <taxon>Eurotiomycetidae</taxon>
        <taxon>Onygenales</taxon>
        <taxon>Onygenaceae</taxon>
        <taxon>Uncinocarpus</taxon>
    </lineage>
</organism>
<evidence type="ECO:0000313" key="2">
    <source>
        <dbReference type="Proteomes" id="UP000002058"/>
    </source>
</evidence>
<accession>C4JEP0</accession>
<dbReference type="STRING" id="336963.C4JEP0"/>
<evidence type="ECO:0000313" key="1">
    <source>
        <dbReference type="EMBL" id="EEP77351.1"/>
    </source>
</evidence>
<dbReference type="RefSeq" id="XP_002542684.1">
    <property type="nucleotide sequence ID" value="XM_002542638.1"/>
</dbReference>
<dbReference type="VEuPathDB" id="FungiDB:UREG_02200"/>
<keyword evidence="2" id="KW-1185">Reference proteome</keyword>
<dbReference type="GeneID" id="8440880"/>
<dbReference type="EMBL" id="CH476615">
    <property type="protein sequence ID" value="EEP77351.1"/>
    <property type="molecule type" value="Genomic_DNA"/>
</dbReference>
<dbReference type="AlphaFoldDB" id="C4JEP0"/>
<proteinExistence type="predicted"/>
<dbReference type="HOGENOM" id="CLU_669261_0_0_1"/>
<name>C4JEP0_UNCRE</name>
<gene>
    <name evidence="1" type="ORF">UREG_02200</name>
</gene>
<dbReference type="Proteomes" id="UP000002058">
    <property type="component" value="Unassembled WGS sequence"/>
</dbReference>
<dbReference type="eggNOG" id="ENOG502THIC">
    <property type="taxonomic scope" value="Eukaryota"/>
</dbReference>
<dbReference type="OrthoDB" id="5429780at2759"/>
<sequence length="356" mass="39914">MDQMGPHIHVVSPDVALKSLETYELIGFDTDTATKMWKSFVHAPEDDDAPDTEFLDYARFQIEHTGVRDIDSLSDDWEEAMKRIGINASLRSSIMMPEFEDLRATLPASTGSLKLSKFARQHIKKISGHQPSYKEESASAPAPASTAQGAPLALDRCTMIWRACSRSSAEEFTNTDPSYLNLNPMSSAPGDFSGYTRLASWTPQKETADRYATWLRYKVPIAEIAIIQVAIPETLIKSLSVAYLWSNGAPSEADRWRKIVWTSRRAQTIPRDLFDLERVDLWIGHIASGRYCNFVTMKDPSEIKDSDVLNINIDNTATKAIQWVFYTSHARDVFCKGCAGKVWVHGLGRLLGGKME</sequence>
<reference evidence="2" key="1">
    <citation type="journal article" date="2009" name="Genome Res.">
        <title>Comparative genomic analyses of the human fungal pathogens Coccidioides and their relatives.</title>
        <authorList>
            <person name="Sharpton T.J."/>
            <person name="Stajich J.E."/>
            <person name="Rounsley S.D."/>
            <person name="Gardner M.J."/>
            <person name="Wortman J.R."/>
            <person name="Jordar V.S."/>
            <person name="Maiti R."/>
            <person name="Kodira C.D."/>
            <person name="Neafsey D.E."/>
            <person name="Zeng Q."/>
            <person name="Hung C.-Y."/>
            <person name="McMahan C."/>
            <person name="Muszewska A."/>
            <person name="Grynberg M."/>
            <person name="Mandel M.A."/>
            <person name="Kellner E.M."/>
            <person name="Barker B.M."/>
            <person name="Galgiani J.N."/>
            <person name="Orbach M.J."/>
            <person name="Kirkland T.N."/>
            <person name="Cole G.T."/>
            <person name="Henn M.R."/>
            <person name="Birren B.W."/>
            <person name="Taylor J.W."/>
        </authorList>
    </citation>
    <scope>NUCLEOTIDE SEQUENCE [LARGE SCALE GENOMIC DNA]</scope>
    <source>
        <strain evidence="2">UAMH 1704</strain>
    </source>
</reference>